<gene>
    <name evidence="2" type="ORF">RCL2_002247900</name>
</gene>
<keyword evidence="1" id="KW-0812">Transmembrane</keyword>
<organism evidence="2 3">
    <name type="scientific">Rhizophagus clarus</name>
    <dbReference type="NCBI Taxonomy" id="94130"/>
    <lineage>
        <taxon>Eukaryota</taxon>
        <taxon>Fungi</taxon>
        <taxon>Fungi incertae sedis</taxon>
        <taxon>Mucoromycota</taxon>
        <taxon>Glomeromycotina</taxon>
        <taxon>Glomeromycetes</taxon>
        <taxon>Glomerales</taxon>
        <taxon>Glomeraceae</taxon>
        <taxon>Rhizophagus</taxon>
    </lineage>
</organism>
<keyword evidence="1" id="KW-0472">Membrane</keyword>
<proteinExistence type="predicted"/>
<dbReference type="AlphaFoldDB" id="A0A8H3M0R0"/>
<feature type="transmembrane region" description="Helical" evidence="1">
    <location>
        <begin position="175"/>
        <end position="201"/>
    </location>
</feature>
<evidence type="ECO:0000256" key="1">
    <source>
        <dbReference type="SAM" id="Phobius"/>
    </source>
</evidence>
<feature type="transmembrane region" description="Helical" evidence="1">
    <location>
        <begin position="221"/>
        <end position="245"/>
    </location>
</feature>
<sequence>MNCTDFIIYIVKFSPRYNNNNNNNMLCRVLLVVYNSCLPTIKTGSYITKWTLFQLCLCLFVLGLSSLLTIIIYGNSLGDKALNIPLLCIVQNKIIVLIYCPLKLFPGALCVYLWFAVARSNYTIEQTWFWYISGAIWVTTICVNIVGLRENSKEKDWGVIPGEFFCKSTPSKTVWLFYLIPTTVYAVTSLAITAHSSYFLWGRWRNFNQKQNRRTAIDLGYAVRLAVLSGFYSIILLASLIPSIAEKFGNEIDDGDDPTTAFLDFAPAFFGTLLFLIFGTTKSAAIFLPCCYYIPPSDRRRQRSMISQQYSNVENLSARSTVNEPIELDIMIKQDNSGSESIFESNFATVSTRNTIIPDDDRQITP</sequence>
<feature type="transmembrane region" description="Helical" evidence="1">
    <location>
        <begin position="52"/>
        <end position="74"/>
    </location>
</feature>
<evidence type="ECO:0008006" key="4">
    <source>
        <dbReference type="Google" id="ProtNLM"/>
    </source>
</evidence>
<name>A0A8H3M0R0_9GLOM</name>
<feature type="transmembrane region" description="Helical" evidence="1">
    <location>
        <begin position="128"/>
        <end position="148"/>
    </location>
</feature>
<dbReference type="EMBL" id="BLAL01000244">
    <property type="protein sequence ID" value="GES95815.1"/>
    <property type="molecule type" value="Genomic_DNA"/>
</dbReference>
<accession>A0A8H3M0R0</accession>
<feature type="transmembrane region" description="Helical" evidence="1">
    <location>
        <begin position="265"/>
        <end position="294"/>
    </location>
</feature>
<comment type="caution">
    <text evidence="2">The sequence shown here is derived from an EMBL/GenBank/DDBJ whole genome shotgun (WGS) entry which is preliminary data.</text>
</comment>
<evidence type="ECO:0000313" key="3">
    <source>
        <dbReference type="Proteomes" id="UP000615446"/>
    </source>
</evidence>
<feature type="transmembrane region" description="Helical" evidence="1">
    <location>
        <begin position="94"/>
        <end position="116"/>
    </location>
</feature>
<dbReference type="OrthoDB" id="2444059at2759"/>
<reference evidence="2" key="1">
    <citation type="submission" date="2019-10" db="EMBL/GenBank/DDBJ databases">
        <title>Conservation and host-specific expression of non-tandemly repeated heterogenous ribosome RNA gene in arbuscular mycorrhizal fungi.</title>
        <authorList>
            <person name="Maeda T."/>
            <person name="Kobayashi Y."/>
            <person name="Nakagawa T."/>
            <person name="Ezawa T."/>
            <person name="Yamaguchi K."/>
            <person name="Bino T."/>
            <person name="Nishimoto Y."/>
            <person name="Shigenobu S."/>
            <person name="Kawaguchi M."/>
        </authorList>
    </citation>
    <scope>NUCLEOTIDE SEQUENCE</scope>
    <source>
        <strain evidence="2">HR1</strain>
    </source>
</reference>
<evidence type="ECO:0000313" key="2">
    <source>
        <dbReference type="EMBL" id="GES95815.1"/>
    </source>
</evidence>
<keyword evidence="1" id="KW-1133">Transmembrane helix</keyword>
<dbReference type="Proteomes" id="UP000615446">
    <property type="component" value="Unassembled WGS sequence"/>
</dbReference>
<protein>
    <recommendedName>
        <fullName evidence="4">G-protein coupled receptors family 2 profile 2 domain-containing protein</fullName>
    </recommendedName>
</protein>